<dbReference type="AlphaFoldDB" id="A0AA95L148"/>
<sequence length="306" mass="34469">MITITEESLPKKKSQKRVSSTIDRKTLMLFFLPAAIFMFLFLLYPLFMLVFDSFFVTNDVGTRTFAWGDNYLRAVESASFWKSFKNTVIYVLLAVGFETVIGLTLAVVFTHKYRGFRFLRTLILSPLMIAPLVAGLIWKFMLSNQFGIINTLLVKLGLIESTNSILWLADPKISLLSCIIADVWLTTPFMMLMFLAGIQGVPDSLYEAAEIEGASRSQMIFKIIIPNIKPILMSALVVRIIDAARSFDIIWVMTQGGPINSSELLSVHIYKMLQRYGDVGYASAMAVIFIVLLVGITLLSMRKVKE</sequence>
<evidence type="ECO:0000256" key="4">
    <source>
        <dbReference type="ARBA" id="ARBA00022692"/>
    </source>
</evidence>
<keyword evidence="5 7" id="KW-1133">Transmembrane helix</keyword>
<dbReference type="InterPro" id="IPR051393">
    <property type="entry name" value="ABC_transporter_permease"/>
</dbReference>
<evidence type="ECO:0000256" key="3">
    <source>
        <dbReference type="ARBA" id="ARBA00022475"/>
    </source>
</evidence>
<evidence type="ECO:0000256" key="7">
    <source>
        <dbReference type="RuleBase" id="RU363032"/>
    </source>
</evidence>
<dbReference type="PROSITE" id="PS50928">
    <property type="entry name" value="ABC_TM1"/>
    <property type="match status" value="1"/>
</dbReference>
<protein>
    <submittedName>
        <fullName evidence="9">Sugar ABC transporter permease</fullName>
    </submittedName>
</protein>
<gene>
    <name evidence="9" type="ORF">QNH46_17525</name>
</gene>
<dbReference type="SUPFAM" id="SSF161098">
    <property type="entry name" value="MetI-like"/>
    <property type="match status" value="1"/>
</dbReference>
<accession>A0AA95L148</accession>
<dbReference type="GO" id="GO:0005886">
    <property type="term" value="C:plasma membrane"/>
    <property type="evidence" value="ECO:0007669"/>
    <property type="project" value="UniProtKB-SubCell"/>
</dbReference>
<dbReference type="Pfam" id="PF00528">
    <property type="entry name" value="BPD_transp_1"/>
    <property type="match status" value="1"/>
</dbReference>
<evidence type="ECO:0000313" key="10">
    <source>
        <dbReference type="Proteomes" id="UP001177943"/>
    </source>
</evidence>
<dbReference type="InterPro" id="IPR035906">
    <property type="entry name" value="MetI-like_sf"/>
</dbReference>
<keyword evidence="6 7" id="KW-0472">Membrane</keyword>
<dbReference type="InterPro" id="IPR000515">
    <property type="entry name" value="MetI-like"/>
</dbReference>
<keyword evidence="4 7" id="KW-0812">Transmembrane</keyword>
<dbReference type="CDD" id="cd06261">
    <property type="entry name" value="TM_PBP2"/>
    <property type="match status" value="1"/>
</dbReference>
<dbReference type="PANTHER" id="PTHR30193">
    <property type="entry name" value="ABC TRANSPORTER PERMEASE PROTEIN"/>
    <property type="match status" value="1"/>
</dbReference>
<evidence type="ECO:0000313" key="9">
    <source>
        <dbReference type="EMBL" id="WHX47921.1"/>
    </source>
</evidence>
<dbReference type="EMBL" id="CP126084">
    <property type="protein sequence ID" value="WHX47921.1"/>
    <property type="molecule type" value="Genomic_DNA"/>
</dbReference>
<dbReference type="GO" id="GO:0055085">
    <property type="term" value="P:transmembrane transport"/>
    <property type="evidence" value="ECO:0007669"/>
    <property type="project" value="InterPro"/>
</dbReference>
<comment type="subcellular location">
    <subcellularLocation>
        <location evidence="1 7">Cell membrane</location>
        <topology evidence="1 7">Multi-pass membrane protein</topology>
    </subcellularLocation>
</comment>
<proteinExistence type="inferred from homology"/>
<evidence type="ECO:0000256" key="6">
    <source>
        <dbReference type="ARBA" id="ARBA00023136"/>
    </source>
</evidence>
<dbReference type="Gene3D" id="1.10.3720.10">
    <property type="entry name" value="MetI-like"/>
    <property type="match status" value="1"/>
</dbReference>
<comment type="similarity">
    <text evidence="7">Belongs to the binding-protein-dependent transport system permease family.</text>
</comment>
<dbReference type="PANTHER" id="PTHR30193:SF37">
    <property type="entry name" value="INNER MEMBRANE ABC TRANSPORTER PERMEASE PROTEIN YCJO"/>
    <property type="match status" value="1"/>
</dbReference>
<name>A0AA95L148_9BACL</name>
<feature type="transmembrane region" description="Helical" evidence="7">
    <location>
        <begin position="175"/>
        <end position="198"/>
    </location>
</feature>
<evidence type="ECO:0000256" key="1">
    <source>
        <dbReference type="ARBA" id="ARBA00004651"/>
    </source>
</evidence>
<reference evidence="9" key="1">
    <citation type="submission" date="2023-05" db="EMBL/GenBank/DDBJ databases">
        <title>Comparative genomics of Bacillaceae isolates and their secondary metabolite potential.</title>
        <authorList>
            <person name="Song L."/>
            <person name="Nielsen L.J."/>
            <person name="Mohite O."/>
            <person name="Xu X."/>
            <person name="Weber T."/>
            <person name="Kovacs A.T."/>
        </authorList>
    </citation>
    <scope>NUCLEOTIDE SEQUENCE</scope>
    <source>
        <strain evidence="9">B2_4</strain>
    </source>
</reference>
<evidence type="ECO:0000256" key="2">
    <source>
        <dbReference type="ARBA" id="ARBA00022448"/>
    </source>
</evidence>
<evidence type="ECO:0000259" key="8">
    <source>
        <dbReference type="PROSITE" id="PS50928"/>
    </source>
</evidence>
<evidence type="ECO:0000256" key="5">
    <source>
        <dbReference type="ARBA" id="ARBA00022989"/>
    </source>
</evidence>
<feature type="transmembrane region" description="Helical" evidence="7">
    <location>
        <begin position="26"/>
        <end position="47"/>
    </location>
</feature>
<feature type="transmembrane region" description="Helical" evidence="7">
    <location>
        <begin position="279"/>
        <end position="301"/>
    </location>
</feature>
<dbReference type="Proteomes" id="UP001177943">
    <property type="component" value="Chromosome"/>
</dbReference>
<dbReference type="RefSeq" id="WP_230202504.1">
    <property type="nucleotide sequence ID" value="NZ_CP126084.1"/>
</dbReference>
<feature type="domain" description="ABC transmembrane type-1" evidence="8">
    <location>
        <begin position="84"/>
        <end position="300"/>
    </location>
</feature>
<organism evidence="9 10">
    <name type="scientific">Paenibacillus woosongensis</name>
    <dbReference type="NCBI Taxonomy" id="307580"/>
    <lineage>
        <taxon>Bacteria</taxon>
        <taxon>Bacillati</taxon>
        <taxon>Bacillota</taxon>
        <taxon>Bacilli</taxon>
        <taxon>Bacillales</taxon>
        <taxon>Paenibacillaceae</taxon>
        <taxon>Paenibacillus</taxon>
    </lineage>
</organism>
<keyword evidence="3" id="KW-1003">Cell membrane</keyword>
<feature type="transmembrane region" description="Helical" evidence="7">
    <location>
        <begin position="147"/>
        <end position="168"/>
    </location>
</feature>
<keyword evidence="2 7" id="KW-0813">Transport</keyword>
<feature type="transmembrane region" description="Helical" evidence="7">
    <location>
        <begin position="88"/>
        <end position="109"/>
    </location>
</feature>
<dbReference type="KEGG" id="pwn:QNH46_17525"/>
<feature type="transmembrane region" description="Helical" evidence="7">
    <location>
        <begin position="121"/>
        <end position="141"/>
    </location>
</feature>